<name>A0A848G033_9RHOO</name>
<dbReference type="RefSeq" id="WP_169144283.1">
    <property type="nucleotide sequence ID" value="NZ_JABBGA010000001.1"/>
</dbReference>
<dbReference type="PANTHER" id="PTHR30373">
    <property type="entry name" value="UPF0603 PROTEIN YGCG"/>
    <property type="match status" value="1"/>
</dbReference>
<reference evidence="2 3" key="1">
    <citation type="submission" date="2020-04" db="EMBL/GenBank/DDBJ databases">
        <title>Zoogloea sp. G-4-1-14 isolated from soil.</title>
        <authorList>
            <person name="Dahal R.H."/>
        </authorList>
    </citation>
    <scope>NUCLEOTIDE SEQUENCE [LARGE SCALE GENOMIC DNA]</scope>
    <source>
        <strain evidence="2 3">G-4-1-14</strain>
    </source>
</reference>
<protein>
    <recommendedName>
        <fullName evidence="1">TPM domain-containing protein</fullName>
    </recommendedName>
</protein>
<dbReference type="Pfam" id="PF04536">
    <property type="entry name" value="TPM_phosphatase"/>
    <property type="match status" value="1"/>
</dbReference>
<evidence type="ECO:0000313" key="3">
    <source>
        <dbReference type="Proteomes" id="UP000580043"/>
    </source>
</evidence>
<dbReference type="Gene3D" id="3.10.310.50">
    <property type="match status" value="1"/>
</dbReference>
<dbReference type="AlphaFoldDB" id="A0A848G033"/>
<dbReference type="Proteomes" id="UP000580043">
    <property type="component" value="Unassembled WGS sequence"/>
</dbReference>
<accession>A0A848G033</accession>
<feature type="domain" description="TPM" evidence="1">
    <location>
        <begin position="21"/>
        <end position="142"/>
    </location>
</feature>
<organism evidence="2 3">
    <name type="scientific">Zoogloea dura</name>
    <dbReference type="NCBI Taxonomy" id="2728840"/>
    <lineage>
        <taxon>Bacteria</taxon>
        <taxon>Pseudomonadati</taxon>
        <taxon>Pseudomonadota</taxon>
        <taxon>Betaproteobacteria</taxon>
        <taxon>Rhodocyclales</taxon>
        <taxon>Zoogloeaceae</taxon>
        <taxon>Zoogloea</taxon>
    </lineage>
</organism>
<evidence type="ECO:0000313" key="2">
    <source>
        <dbReference type="EMBL" id="NML24674.1"/>
    </source>
</evidence>
<evidence type="ECO:0000259" key="1">
    <source>
        <dbReference type="Pfam" id="PF04536"/>
    </source>
</evidence>
<proteinExistence type="predicted"/>
<dbReference type="InterPro" id="IPR007621">
    <property type="entry name" value="TPM_dom"/>
</dbReference>
<sequence length="165" mass="18815">MDVLRAIRHLLAPPWLLRRRFSPAVLEAIEAAIGETERLHRGEIRFVVEGGLDLGDLWRGVDARERAVEVFSRLRVWDTEENTGVLIYVQWLDRRVEIVADRGAAERIAPAHWAALCRGLEVAFRSGRCREGACEAVREVGRLLTEYFPARPDNPNELPDRPVLL</sequence>
<keyword evidence="3" id="KW-1185">Reference proteome</keyword>
<dbReference type="EMBL" id="JABBGA010000001">
    <property type="protein sequence ID" value="NML24674.1"/>
    <property type="molecule type" value="Genomic_DNA"/>
</dbReference>
<dbReference type="PANTHER" id="PTHR30373:SF8">
    <property type="entry name" value="BLL7265 PROTEIN"/>
    <property type="match status" value="1"/>
</dbReference>
<comment type="caution">
    <text evidence="2">The sequence shown here is derived from an EMBL/GenBank/DDBJ whole genome shotgun (WGS) entry which is preliminary data.</text>
</comment>
<gene>
    <name evidence="2" type="ORF">HHL15_02880</name>
</gene>